<dbReference type="STRING" id="1797737.A2196_02735"/>
<organism evidence="1 2">
    <name type="scientific">Candidatus Curtissbacteria bacterium RIFOXYA1_FULL_41_14</name>
    <dbReference type="NCBI Taxonomy" id="1797737"/>
    <lineage>
        <taxon>Bacteria</taxon>
        <taxon>Candidatus Curtissiibacteriota</taxon>
    </lineage>
</organism>
<gene>
    <name evidence="1" type="ORF">A2196_02735</name>
</gene>
<evidence type="ECO:0008006" key="3">
    <source>
        <dbReference type="Google" id="ProtNLM"/>
    </source>
</evidence>
<protein>
    <recommendedName>
        <fullName evidence="3">DUF3352 domain-containing protein</fullName>
    </recommendedName>
</protein>
<comment type="caution">
    <text evidence="1">The sequence shown here is derived from an EMBL/GenBank/DDBJ whole genome shotgun (WGS) entry which is preliminary data.</text>
</comment>
<sequence>MKKNLHPPVGRFLSLSLTLLFLIFIAVLVIIQNKNTSQVTLIANENEFKLNFDITNNDQSEFLKVLEKLGLPQSVAKGVEFELDATSSAKLTFATPVKANLNILPGKIAFKGKVNTSFLQDQEAKSIKIPTSTNLAVFSGNLIAFIKSRLILSQEFSAWLSKNLASDQGQYLVVFGPNSDFTLIFKNPNIDFLALKDINDPQSDESAYKEELTDNIKLYLFKLPQSLNGEDLTCVFFQEGDLIYFTSSYEAAQELINTLKSQTPSLDFPPKDTPLASLIILFKNNDQNTGDVFTNFILSGSNNYSRSINQVRELDFILRSSEFSGLINLK</sequence>
<dbReference type="AlphaFoldDB" id="A0A1F5HCH6"/>
<dbReference type="EMBL" id="MFCA01000025">
    <property type="protein sequence ID" value="OGE01776.1"/>
    <property type="molecule type" value="Genomic_DNA"/>
</dbReference>
<evidence type="ECO:0000313" key="2">
    <source>
        <dbReference type="Proteomes" id="UP000176751"/>
    </source>
</evidence>
<dbReference type="Proteomes" id="UP000176751">
    <property type="component" value="Unassembled WGS sequence"/>
</dbReference>
<name>A0A1F5HCH6_9BACT</name>
<proteinExistence type="predicted"/>
<accession>A0A1F5HCH6</accession>
<evidence type="ECO:0000313" key="1">
    <source>
        <dbReference type="EMBL" id="OGE01776.1"/>
    </source>
</evidence>
<reference evidence="1 2" key="1">
    <citation type="journal article" date="2016" name="Nat. Commun.">
        <title>Thousands of microbial genomes shed light on interconnected biogeochemical processes in an aquifer system.</title>
        <authorList>
            <person name="Anantharaman K."/>
            <person name="Brown C.T."/>
            <person name="Hug L.A."/>
            <person name="Sharon I."/>
            <person name="Castelle C.J."/>
            <person name="Probst A.J."/>
            <person name="Thomas B.C."/>
            <person name="Singh A."/>
            <person name="Wilkins M.J."/>
            <person name="Karaoz U."/>
            <person name="Brodie E.L."/>
            <person name="Williams K.H."/>
            <person name="Hubbard S.S."/>
            <person name="Banfield J.F."/>
        </authorList>
    </citation>
    <scope>NUCLEOTIDE SEQUENCE [LARGE SCALE GENOMIC DNA]</scope>
</reference>